<sequence>MLRIVKGEQYNQSLKLMQDAEITVPALENGKVVSKLLTTAEDAEKEIGFINQGKVKTDKDAASSAVVTSCISLRY</sequence>
<comment type="caution">
    <text evidence="1">The sequence shown here is derived from an EMBL/GenBank/DDBJ whole genome shotgun (WGS) entry which is preliminary data.</text>
</comment>
<gene>
    <name evidence="1" type="ORF">CASFOL_007568</name>
</gene>
<name>A0ABD3E9M1_9LAMI</name>
<accession>A0ABD3E9M1</accession>
<dbReference type="EMBL" id="JAVIJP010000007">
    <property type="protein sequence ID" value="KAL3651165.1"/>
    <property type="molecule type" value="Genomic_DNA"/>
</dbReference>
<organism evidence="1 2">
    <name type="scientific">Castilleja foliolosa</name>
    <dbReference type="NCBI Taxonomy" id="1961234"/>
    <lineage>
        <taxon>Eukaryota</taxon>
        <taxon>Viridiplantae</taxon>
        <taxon>Streptophyta</taxon>
        <taxon>Embryophyta</taxon>
        <taxon>Tracheophyta</taxon>
        <taxon>Spermatophyta</taxon>
        <taxon>Magnoliopsida</taxon>
        <taxon>eudicotyledons</taxon>
        <taxon>Gunneridae</taxon>
        <taxon>Pentapetalae</taxon>
        <taxon>asterids</taxon>
        <taxon>lamiids</taxon>
        <taxon>Lamiales</taxon>
        <taxon>Orobanchaceae</taxon>
        <taxon>Pedicularideae</taxon>
        <taxon>Castillejinae</taxon>
        <taxon>Castilleja</taxon>
    </lineage>
</organism>
<dbReference type="Proteomes" id="UP001632038">
    <property type="component" value="Unassembled WGS sequence"/>
</dbReference>
<keyword evidence="2" id="KW-1185">Reference proteome</keyword>
<protein>
    <submittedName>
        <fullName evidence="1">Uncharacterized protein</fullName>
    </submittedName>
</protein>
<proteinExistence type="predicted"/>
<reference evidence="2" key="1">
    <citation type="journal article" date="2024" name="IScience">
        <title>Strigolactones Initiate the Formation of Haustorium-like Structures in Castilleja.</title>
        <authorList>
            <person name="Buerger M."/>
            <person name="Peterson D."/>
            <person name="Chory J."/>
        </authorList>
    </citation>
    <scope>NUCLEOTIDE SEQUENCE [LARGE SCALE GENOMIC DNA]</scope>
</reference>
<dbReference type="AlphaFoldDB" id="A0ABD3E9M1"/>
<evidence type="ECO:0000313" key="1">
    <source>
        <dbReference type="EMBL" id="KAL3651165.1"/>
    </source>
</evidence>
<evidence type="ECO:0000313" key="2">
    <source>
        <dbReference type="Proteomes" id="UP001632038"/>
    </source>
</evidence>